<evidence type="ECO:0000313" key="2">
    <source>
        <dbReference type="Proteomes" id="UP001596422"/>
    </source>
</evidence>
<reference evidence="2" key="1">
    <citation type="journal article" date="2019" name="Int. J. Syst. Evol. Microbiol.">
        <title>The Global Catalogue of Microorganisms (GCM) 10K type strain sequencing project: providing services to taxonomists for standard genome sequencing and annotation.</title>
        <authorList>
            <consortium name="The Broad Institute Genomics Platform"/>
            <consortium name="The Broad Institute Genome Sequencing Center for Infectious Disease"/>
            <person name="Wu L."/>
            <person name="Ma J."/>
        </authorList>
    </citation>
    <scope>NUCLEOTIDE SEQUENCE [LARGE SCALE GENOMIC DNA]</scope>
    <source>
        <strain evidence="2">NBRC 111756</strain>
    </source>
</reference>
<name>A0ABW1ZTW5_9GAMM</name>
<evidence type="ECO:0008006" key="3">
    <source>
        <dbReference type="Google" id="ProtNLM"/>
    </source>
</evidence>
<protein>
    <recommendedName>
        <fullName evidence="3">ImpA N-terminal domain-containing protein</fullName>
    </recommendedName>
</protein>
<comment type="caution">
    <text evidence="1">The sequence shown here is derived from an EMBL/GenBank/DDBJ whole genome shotgun (WGS) entry which is preliminary data.</text>
</comment>
<accession>A0ABW1ZTW5</accession>
<dbReference type="RefSeq" id="WP_379907764.1">
    <property type="nucleotide sequence ID" value="NZ_JBHSWE010000001.1"/>
</dbReference>
<dbReference type="EMBL" id="JBHSWE010000001">
    <property type="protein sequence ID" value="MFC6669187.1"/>
    <property type="molecule type" value="Genomic_DNA"/>
</dbReference>
<keyword evidence="2" id="KW-1185">Reference proteome</keyword>
<gene>
    <name evidence="1" type="ORF">ACFQDL_02985</name>
</gene>
<organism evidence="1 2">
    <name type="scientific">Marinobacterium aestuariivivens</name>
    <dbReference type="NCBI Taxonomy" id="1698799"/>
    <lineage>
        <taxon>Bacteria</taxon>
        <taxon>Pseudomonadati</taxon>
        <taxon>Pseudomonadota</taxon>
        <taxon>Gammaproteobacteria</taxon>
        <taxon>Oceanospirillales</taxon>
        <taxon>Oceanospirillaceae</taxon>
        <taxon>Marinobacterium</taxon>
    </lineage>
</organism>
<evidence type="ECO:0000313" key="1">
    <source>
        <dbReference type="EMBL" id="MFC6669187.1"/>
    </source>
</evidence>
<proteinExistence type="predicted"/>
<sequence>MAAGPGSSPATGRNRDSACWASSWLRQAEQLLADDDPVGLERLLLQQVWQQLDRAGQDHWFDFVAVVVYVLRWNLIDRWVGYSAEIAARRFDSLVDSGLGRFADIFPNPVPTPPSAIRRDA</sequence>
<dbReference type="Proteomes" id="UP001596422">
    <property type="component" value="Unassembled WGS sequence"/>
</dbReference>